<dbReference type="STRING" id="13249.T1IDB6"/>
<dbReference type="HOGENOM" id="CLU_010131_7_3_1"/>
<dbReference type="Gene3D" id="3.30.470.20">
    <property type="entry name" value="ATP-grasp fold, B domain"/>
    <property type="match status" value="1"/>
</dbReference>
<dbReference type="EMBL" id="ACPB03006091">
    <property type="status" value="NOT_ANNOTATED_CDS"/>
    <property type="molecule type" value="Genomic_DNA"/>
</dbReference>
<evidence type="ECO:0000256" key="6">
    <source>
        <dbReference type="SAM" id="MobiDB-lite"/>
    </source>
</evidence>
<dbReference type="GO" id="GO:0070740">
    <property type="term" value="F:tubulin-glutamic acid ligase activity"/>
    <property type="evidence" value="ECO:0007669"/>
    <property type="project" value="TreeGrafter"/>
</dbReference>
<evidence type="ECO:0000256" key="4">
    <source>
        <dbReference type="ARBA" id="ARBA00022741"/>
    </source>
</evidence>
<dbReference type="EMBL" id="ACPB03006092">
    <property type="status" value="NOT_ANNOTATED_CDS"/>
    <property type="molecule type" value="Genomic_DNA"/>
</dbReference>
<organism evidence="7 8">
    <name type="scientific">Rhodnius prolixus</name>
    <name type="common">Triatomid bug</name>
    <dbReference type="NCBI Taxonomy" id="13249"/>
    <lineage>
        <taxon>Eukaryota</taxon>
        <taxon>Metazoa</taxon>
        <taxon>Ecdysozoa</taxon>
        <taxon>Arthropoda</taxon>
        <taxon>Hexapoda</taxon>
        <taxon>Insecta</taxon>
        <taxon>Pterygota</taxon>
        <taxon>Neoptera</taxon>
        <taxon>Paraneoptera</taxon>
        <taxon>Hemiptera</taxon>
        <taxon>Heteroptera</taxon>
        <taxon>Panheteroptera</taxon>
        <taxon>Cimicomorpha</taxon>
        <taxon>Reduviidae</taxon>
        <taxon>Triatominae</taxon>
        <taxon>Rhodnius</taxon>
    </lineage>
</organism>
<dbReference type="InterPro" id="IPR004344">
    <property type="entry name" value="TTL/TTLL_fam"/>
</dbReference>
<evidence type="ECO:0000256" key="3">
    <source>
        <dbReference type="ARBA" id="ARBA00022701"/>
    </source>
</evidence>
<proteinExistence type="inferred from homology"/>
<dbReference type="FunCoup" id="T1IDB6">
    <property type="interactions" value="5"/>
</dbReference>
<feature type="region of interest" description="Disordered" evidence="6">
    <location>
        <begin position="570"/>
        <end position="596"/>
    </location>
</feature>
<evidence type="ECO:0000313" key="7">
    <source>
        <dbReference type="EnsemblMetazoa" id="RPRC014286-PA"/>
    </source>
</evidence>
<name>T1IDB6_RHOPR</name>
<dbReference type="VEuPathDB" id="VectorBase:RPRC014286"/>
<keyword evidence="2" id="KW-0436">Ligase</keyword>
<dbReference type="PANTHER" id="PTHR12241:SF161">
    <property type="entry name" value="TUBULIN POLYGLUTAMYLASE TTLL6"/>
    <property type="match status" value="1"/>
</dbReference>
<feature type="compositionally biased region" description="Low complexity" evidence="6">
    <location>
        <begin position="578"/>
        <end position="591"/>
    </location>
</feature>
<keyword evidence="8" id="KW-1185">Reference proteome</keyword>
<dbReference type="OMA" id="SICILNC"/>
<keyword evidence="3" id="KW-0493">Microtubule</keyword>
<dbReference type="FunFam" id="3.30.470.20:FF:000009">
    <property type="entry name" value="tubulin polyglutamylase TTLL5 isoform X1"/>
    <property type="match status" value="1"/>
</dbReference>
<dbReference type="PANTHER" id="PTHR12241">
    <property type="entry name" value="TUBULIN POLYGLUTAMYLASE"/>
    <property type="match status" value="1"/>
</dbReference>
<keyword evidence="4" id="KW-0547">Nucleotide-binding</keyword>
<dbReference type="GO" id="GO:0000226">
    <property type="term" value="P:microtubule cytoskeleton organization"/>
    <property type="evidence" value="ECO:0007669"/>
    <property type="project" value="TreeGrafter"/>
</dbReference>
<accession>T1IDB6</accession>
<evidence type="ECO:0000256" key="2">
    <source>
        <dbReference type="ARBA" id="ARBA00022598"/>
    </source>
</evidence>
<dbReference type="GO" id="GO:0015631">
    <property type="term" value="F:tubulin binding"/>
    <property type="evidence" value="ECO:0007669"/>
    <property type="project" value="TreeGrafter"/>
</dbReference>
<dbReference type="GO" id="GO:0005524">
    <property type="term" value="F:ATP binding"/>
    <property type="evidence" value="ECO:0007669"/>
    <property type="project" value="UniProtKB-KW"/>
</dbReference>
<dbReference type="Pfam" id="PF03133">
    <property type="entry name" value="TTL"/>
    <property type="match status" value="1"/>
</dbReference>
<evidence type="ECO:0000313" key="8">
    <source>
        <dbReference type="Proteomes" id="UP000015103"/>
    </source>
</evidence>
<feature type="compositionally biased region" description="Basic and acidic residues" evidence="6">
    <location>
        <begin position="438"/>
        <end position="462"/>
    </location>
</feature>
<dbReference type="GO" id="GO:0005874">
    <property type="term" value="C:microtubule"/>
    <property type="evidence" value="ECO:0007669"/>
    <property type="project" value="UniProtKB-KW"/>
</dbReference>
<dbReference type="EnsemblMetazoa" id="RPRC014286-RA">
    <property type="protein sequence ID" value="RPRC014286-PA"/>
    <property type="gene ID" value="RPRC014286"/>
</dbReference>
<protein>
    <submittedName>
        <fullName evidence="7">Uncharacterized protein</fullName>
    </submittedName>
</protein>
<evidence type="ECO:0000256" key="5">
    <source>
        <dbReference type="ARBA" id="ARBA00022840"/>
    </source>
</evidence>
<comment type="similarity">
    <text evidence="1">Belongs to the tubulin--tyrosine ligase family.</text>
</comment>
<dbReference type="AlphaFoldDB" id="T1IDB6"/>
<dbReference type="SUPFAM" id="SSF56059">
    <property type="entry name" value="Glutathione synthetase ATP-binding domain-like"/>
    <property type="match status" value="1"/>
</dbReference>
<sequence>MSPNMWIPFDSKPGTICTMNCRYEIVRDVAESFGMKEASDGWNVYWTDMSVNHDRCKEMKRYQRVNHFPGMLEICRKDLLARNLNRMLKLFPSDYNFYPRSWCLPTELNEVLEFCKVYRNKPLIVKPDIGCQGKGIFITKNLNDIKDLDKMICQVYISKPFLIDGYKFDLRVYVLITSCDPLRIYVYNEGLVRFATKRYKEPNGSNISNMYMHLTNYSVNKHSRAYVNDAEGGSKRRISTINHWLMDRFYNTERLWKAVDDVIIKTIIVALPSLNHSYHACFPNHDSLQACFELLGFDFILDNKLNPFLLEVNHSPSFHTETDIDLEIKEALLKDTFNLLNLSSNDKQKILSEDRKRIRNRLLGPVDKKPFADKCEEKIKLQEKSMKALVEWESSHLGNFRQAYPSENDRKYEAFFNVNSSLYCDTHASRAREIVTKKDKDELQTKQDSKTQTKISKLKDSNKLSSSKNDLSGYSSYDPVVINEVEEEERLADMKKREQLIYNHGVLEKIYNGFKSAGRLQLEDEIRYGRHNNWYHSNTNDLELNGISAKKKLQRIYRLLSQTKLPKMITLTRNTPESSPDTSLSSVSLSSSDDKENLNSNIKPINIDINPTPVENAKIVKQINANEEKPIVKENEVIINDYNLTVENVV</sequence>
<dbReference type="InParanoid" id="T1IDB6"/>
<dbReference type="PROSITE" id="PS51221">
    <property type="entry name" value="TTL"/>
    <property type="match status" value="1"/>
</dbReference>
<dbReference type="eggNOG" id="KOG2158">
    <property type="taxonomic scope" value="Eukaryota"/>
</dbReference>
<reference evidence="7" key="1">
    <citation type="submission" date="2015-05" db="UniProtKB">
        <authorList>
            <consortium name="EnsemblMetazoa"/>
        </authorList>
    </citation>
    <scope>IDENTIFICATION</scope>
</reference>
<dbReference type="GO" id="GO:0036064">
    <property type="term" value="C:ciliary basal body"/>
    <property type="evidence" value="ECO:0007669"/>
    <property type="project" value="TreeGrafter"/>
</dbReference>
<feature type="region of interest" description="Disordered" evidence="6">
    <location>
        <begin position="438"/>
        <end position="470"/>
    </location>
</feature>
<dbReference type="Proteomes" id="UP000015103">
    <property type="component" value="Unassembled WGS sequence"/>
</dbReference>
<evidence type="ECO:0000256" key="1">
    <source>
        <dbReference type="ARBA" id="ARBA00006820"/>
    </source>
</evidence>
<keyword evidence="5" id="KW-0067">ATP-binding</keyword>